<evidence type="ECO:0000256" key="2">
    <source>
        <dbReference type="ARBA" id="ARBA00022692"/>
    </source>
</evidence>
<dbReference type="OrthoDB" id="433512at2759"/>
<dbReference type="AlphaFoldDB" id="A0A517LGE5"/>
<evidence type="ECO:0000256" key="3">
    <source>
        <dbReference type="ARBA" id="ARBA00022989"/>
    </source>
</evidence>
<organism evidence="7 8">
    <name type="scientific">Venturia effusa</name>
    <dbReference type="NCBI Taxonomy" id="50376"/>
    <lineage>
        <taxon>Eukaryota</taxon>
        <taxon>Fungi</taxon>
        <taxon>Dikarya</taxon>
        <taxon>Ascomycota</taxon>
        <taxon>Pezizomycotina</taxon>
        <taxon>Dothideomycetes</taxon>
        <taxon>Pleosporomycetidae</taxon>
        <taxon>Venturiales</taxon>
        <taxon>Venturiaceae</taxon>
        <taxon>Venturia</taxon>
    </lineage>
</organism>
<dbReference type="InterPro" id="IPR005828">
    <property type="entry name" value="MFS_sugar_transport-like"/>
</dbReference>
<evidence type="ECO:0000259" key="6">
    <source>
        <dbReference type="PROSITE" id="PS50850"/>
    </source>
</evidence>
<keyword evidence="2 5" id="KW-0812">Transmembrane</keyword>
<feature type="transmembrane region" description="Helical" evidence="5">
    <location>
        <begin position="323"/>
        <end position="346"/>
    </location>
</feature>
<comment type="subcellular location">
    <subcellularLocation>
        <location evidence="1">Membrane</location>
        <topology evidence="1">Multi-pass membrane protein</topology>
    </subcellularLocation>
</comment>
<feature type="transmembrane region" description="Helical" evidence="5">
    <location>
        <begin position="237"/>
        <end position="258"/>
    </location>
</feature>
<dbReference type="PROSITE" id="PS50850">
    <property type="entry name" value="MFS"/>
    <property type="match status" value="1"/>
</dbReference>
<feature type="transmembrane region" description="Helical" evidence="5">
    <location>
        <begin position="265"/>
        <end position="284"/>
    </location>
</feature>
<dbReference type="SUPFAM" id="SSF103473">
    <property type="entry name" value="MFS general substrate transporter"/>
    <property type="match status" value="1"/>
</dbReference>
<evidence type="ECO:0000256" key="1">
    <source>
        <dbReference type="ARBA" id="ARBA00004141"/>
    </source>
</evidence>
<accession>A0A517LGE5</accession>
<dbReference type="EMBL" id="CP042195">
    <property type="protein sequence ID" value="QDS74646.1"/>
    <property type="molecule type" value="Genomic_DNA"/>
</dbReference>
<dbReference type="PROSITE" id="PS00216">
    <property type="entry name" value="SUGAR_TRANSPORT_1"/>
    <property type="match status" value="1"/>
</dbReference>
<dbReference type="InterPro" id="IPR005829">
    <property type="entry name" value="Sugar_transporter_CS"/>
</dbReference>
<feature type="transmembrane region" description="Helical" evidence="5">
    <location>
        <begin position="186"/>
        <end position="206"/>
    </location>
</feature>
<reference evidence="7 8" key="1">
    <citation type="submission" date="2019-07" db="EMBL/GenBank/DDBJ databases">
        <title>Finished genome of Venturia effusa.</title>
        <authorList>
            <person name="Young C.A."/>
            <person name="Cox M.P."/>
            <person name="Ganley A.R.D."/>
            <person name="David W.J."/>
        </authorList>
    </citation>
    <scope>NUCLEOTIDE SEQUENCE [LARGE SCALE GENOMIC DNA]</scope>
    <source>
        <strain evidence="8">albino</strain>
    </source>
</reference>
<evidence type="ECO:0000313" key="7">
    <source>
        <dbReference type="EMBL" id="QDS74646.1"/>
    </source>
</evidence>
<dbReference type="Proteomes" id="UP000316270">
    <property type="component" value="Chromosome 11"/>
</dbReference>
<dbReference type="GO" id="GO:0022857">
    <property type="term" value="F:transmembrane transporter activity"/>
    <property type="evidence" value="ECO:0007669"/>
    <property type="project" value="InterPro"/>
</dbReference>
<dbReference type="Gene3D" id="1.20.1250.20">
    <property type="entry name" value="MFS general substrate transporter like domains"/>
    <property type="match status" value="2"/>
</dbReference>
<dbReference type="InterPro" id="IPR036259">
    <property type="entry name" value="MFS_trans_sf"/>
</dbReference>
<feature type="domain" description="Major facilitator superfamily (MFS) profile" evidence="6">
    <location>
        <begin position="1"/>
        <end position="386"/>
    </location>
</feature>
<dbReference type="InterPro" id="IPR020846">
    <property type="entry name" value="MFS_dom"/>
</dbReference>
<feature type="transmembrane region" description="Helical" evidence="5">
    <location>
        <begin position="358"/>
        <end position="382"/>
    </location>
</feature>
<dbReference type="GO" id="GO:0016020">
    <property type="term" value="C:membrane"/>
    <property type="evidence" value="ECO:0007669"/>
    <property type="project" value="UniProtKB-SubCell"/>
</dbReference>
<evidence type="ECO:0000313" key="8">
    <source>
        <dbReference type="Proteomes" id="UP000316270"/>
    </source>
</evidence>
<sequence length="403" mass="44168">MPWLFGFRILLGIGIGIRIRIGGDYPLSAAIVAERSTLGSRGRMLAWIFSSQGWRGWGTLAASVVTHILLSIFKSSLTNGHFGHIDAIWRLQIGLALVPCFALLYFRLTMPESRKFIQSTELSTVAQSQSLNNSTDVFDERRAEKDFVGDSSPNRRASVVEAHATVPPKNVQMMAFIDYFSYPKHALILFGRAMSWFLVDVAFYGVNLNPSVILTSIGYSTGKNPYEYLLHNAEGNVIIAIAGYVPGYFLTIVFIELLGRKWIQIQGILVSCLMFGILAGAPHLSSGARFALIVIAQLFLNFDPNATTFIVPGEVFPSRVRGLAHGFCAAVGKCGAILSGIEFIWWSQSDHQKYPQSIALSGVLWIFSAFQIAGAAVTLVCVPETRGVGADAIDYAEMQEKVS</sequence>
<protein>
    <recommendedName>
        <fullName evidence="6">Major facilitator superfamily (MFS) profile domain-containing protein</fullName>
    </recommendedName>
</protein>
<dbReference type="PANTHER" id="PTHR24064">
    <property type="entry name" value="SOLUTE CARRIER FAMILY 22 MEMBER"/>
    <property type="match status" value="1"/>
</dbReference>
<evidence type="ECO:0000256" key="5">
    <source>
        <dbReference type="SAM" id="Phobius"/>
    </source>
</evidence>
<gene>
    <name evidence="7" type="ORF">FKW77_009276</name>
</gene>
<keyword evidence="4 5" id="KW-0472">Membrane</keyword>
<dbReference type="Pfam" id="PF00083">
    <property type="entry name" value="Sugar_tr"/>
    <property type="match status" value="1"/>
</dbReference>
<dbReference type="STRING" id="50376.A0A517LGE5"/>
<evidence type="ECO:0000256" key="4">
    <source>
        <dbReference type="ARBA" id="ARBA00023136"/>
    </source>
</evidence>
<feature type="transmembrane region" description="Helical" evidence="5">
    <location>
        <begin position="87"/>
        <end position="106"/>
    </location>
</feature>
<feature type="transmembrane region" description="Helical" evidence="5">
    <location>
        <begin position="54"/>
        <end position="75"/>
    </location>
</feature>
<keyword evidence="3 5" id="KW-1133">Transmembrane helix</keyword>
<proteinExistence type="predicted"/>
<name>A0A517LGE5_9PEZI</name>
<keyword evidence="8" id="KW-1185">Reference proteome</keyword>